<comment type="caution">
    <text evidence="4">The sequence shown here is derived from an EMBL/GenBank/DDBJ whole genome shotgun (WGS) entry which is preliminary data.</text>
</comment>
<dbReference type="CDD" id="cd01949">
    <property type="entry name" value="GGDEF"/>
    <property type="match status" value="1"/>
</dbReference>
<dbReference type="InterPro" id="IPR043128">
    <property type="entry name" value="Rev_trsase/Diguanyl_cyclase"/>
</dbReference>
<evidence type="ECO:0000313" key="4">
    <source>
        <dbReference type="EMBL" id="KGE18794.1"/>
    </source>
</evidence>
<keyword evidence="5" id="KW-1185">Reference proteome</keyword>
<dbReference type="SUPFAM" id="SSF55785">
    <property type="entry name" value="PYP-like sensor domain (PAS domain)"/>
    <property type="match status" value="1"/>
</dbReference>
<dbReference type="SMART" id="SM00091">
    <property type="entry name" value="PAS"/>
    <property type="match status" value="1"/>
</dbReference>
<dbReference type="OrthoDB" id="9759607at2"/>
<dbReference type="SMART" id="SM00267">
    <property type="entry name" value="GGDEF"/>
    <property type="match status" value="1"/>
</dbReference>
<dbReference type="InterPro" id="IPR035965">
    <property type="entry name" value="PAS-like_dom_sf"/>
</dbReference>
<evidence type="ECO:0000259" key="2">
    <source>
        <dbReference type="PROSITE" id="PS50112"/>
    </source>
</evidence>
<feature type="domain" description="PAS" evidence="2">
    <location>
        <begin position="231"/>
        <end position="301"/>
    </location>
</feature>
<dbReference type="Pfam" id="PF00990">
    <property type="entry name" value="GGDEF"/>
    <property type="match status" value="1"/>
</dbReference>
<reference evidence="4 5" key="2">
    <citation type="submission" date="2014-10" db="EMBL/GenBank/DDBJ databases">
        <title>Comparative genomics of the Paenibacillus odorifer group.</title>
        <authorList>
            <person name="Tsai Y.-C."/>
            <person name="Martin N."/>
            <person name="Korlach J."/>
            <person name="Wiedmann M."/>
        </authorList>
    </citation>
    <scope>NUCLEOTIDE SEQUENCE [LARGE SCALE GENOMIC DNA]</scope>
    <source>
        <strain evidence="4 5">DSM 18334</strain>
    </source>
</reference>
<feature type="transmembrane region" description="Helical" evidence="1">
    <location>
        <begin position="102"/>
        <end position="123"/>
    </location>
</feature>
<dbReference type="PROSITE" id="PS50887">
    <property type="entry name" value="GGDEF"/>
    <property type="match status" value="1"/>
</dbReference>
<feature type="transmembrane region" description="Helical" evidence="1">
    <location>
        <begin position="143"/>
        <end position="165"/>
    </location>
</feature>
<keyword evidence="1" id="KW-1133">Transmembrane helix</keyword>
<dbReference type="SUPFAM" id="SSF55073">
    <property type="entry name" value="Nucleotide cyclase"/>
    <property type="match status" value="1"/>
</dbReference>
<name>A0A098M8C0_9BACL</name>
<protein>
    <recommendedName>
        <fullName evidence="6">Diguanylate cyclase</fullName>
    </recommendedName>
</protein>
<sequence>MLTLLILTILYGVPAFFLLYMALEIHFKNRLNLLHRLSSAMLLLTSVWFSIELWKNTSNPDAALFKGVVLYIEYPILCLSMMIGMHQVFLITNKFERYSKTLLMAVSYVPMGLFMLTIPLNGWMYQELSVFGQTGSQQTGLGFSIFVVLNLAYYTVEIIMLAWFRSKNETEFKKVRVWLKGLLLSIAWFITVGILEAKFYEYIRSISPFGILFLALSIRISILKYSSFPTYEERFLKLFQLIPDAILLLNKKGIVTEANTAALNLLGAKNGEVRGQPLASMFHPEDKERISDYLVQMAHNGNKPSFMEIRCKRLNGDSMVLALNSDNLDVEYDLMQFLIIRDITVAKQSEERISYLAYHDGLTGLLNRVSFQRDLEALMDKKQQFALLSLDLDDFKNINDTYGHQAGDSALQHMAKKIGEMAVIDESAYRLGGDEFVLLLPGVAQLGEAEERAARIRETLRTPMTYSHYEIEVRTSIGIGLYPNDGDTAEGLVRATDHAMYRDKKSRKSLE</sequence>
<dbReference type="EMBL" id="JQCR01000002">
    <property type="protein sequence ID" value="KGE18794.1"/>
    <property type="molecule type" value="Genomic_DNA"/>
</dbReference>
<reference evidence="4 5" key="1">
    <citation type="submission" date="2014-08" db="EMBL/GenBank/DDBJ databases">
        <authorList>
            <person name="den Bakker H.C."/>
        </authorList>
    </citation>
    <scope>NUCLEOTIDE SEQUENCE [LARGE SCALE GENOMIC DNA]</scope>
    <source>
        <strain evidence="4 5">DSM 18334</strain>
    </source>
</reference>
<dbReference type="NCBIfam" id="TIGR00254">
    <property type="entry name" value="GGDEF"/>
    <property type="match status" value="1"/>
</dbReference>
<feature type="transmembrane region" description="Helical" evidence="1">
    <location>
        <begin position="71"/>
        <end position="90"/>
    </location>
</feature>
<evidence type="ECO:0008006" key="6">
    <source>
        <dbReference type="Google" id="ProtNLM"/>
    </source>
</evidence>
<dbReference type="InterPro" id="IPR000160">
    <property type="entry name" value="GGDEF_dom"/>
</dbReference>
<dbReference type="GO" id="GO:0006355">
    <property type="term" value="P:regulation of DNA-templated transcription"/>
    <property type="evidence" value="ECO:0007669"/>
    <property type="project" value="InterPro"/>
</dbReference>
<dbReference type="Gene3D" id="3.30.450.20">
    <property type="entry name" value="PAS domain"/>
    <property type="match status" value="1"/>
</dbReference>
<evidence type="ECO:0000259" key="3">
    <source>
        <dbReference type="PROSITE" id="PS50887"/>
    </source>
</evidence>
<dbReference type="PROSITE" id="PS50112">
    <property type="entry name" value="PAS"/>
    <property type="match status" value="1"/>
</dbReference>
<dbReference type="NCBIfam" id="TIGR00229">
    <property type="entry name" value="sensory_box"/>
    <property type="match status" value="1"/>
</dbReference>
<organism evidence="4 5">
    <name type="scientific">Paenibacillus wynnii</name>
    <dbReference type="NCBI Taxonomy" id="268407"/>
    <lineage>
        <taxon>Bacteria</taxon>
        <taxon>Bacillati</taxon>
        <taxon>Bacillota</taxon>
        <taxon>Bacilli</taxon>
        <taxon>Bacillales</taxon>
        <taxon>Paenibacillaceae</taxon>
        <taxon>Paenibacillus</taxon>
    </lineage>
</organism>
<evidence type="ECO:0000313" key="5">
    <source>
        <dbReference type="Proteomes" id="UP000029734"/>
    </source>
</evidence>
<gene>
    <name evidence="4" type="ORF">PWYN_04985</name>
</gene>
<accession>A0A098M8C0</accession>
<keyword evidence="1" id="KW-0812">Transmembrane</keyword>
<dbReference type="PANTHER" id="PTHR44757">
    <property type="entry name" value="DIGUANYLATE CYCLASE DGCP"/>
    <property type="match status" value="1"/>
</dbReference>
<dbReference type="InterPro" id="IPR000014">
    <property type="entry name" value="PAS"/>
</dbReference>
<dbReference type="InterPro" id="IPR052155">
    <property type="entry name" value="Biofilm_reg_signaling"/>
</dbReference>
<dbReference type="Gene3D" id="3.30.70.270">
    <property type="match status" value="1"/>
</dbReference>
<dbReference type="InterPro" id="IPR013767">
    <property type="entry name" value="PAS_fold"/>
</dbReference>
<keyword evidence="1" id="KW-0472">Membrane</keyword>
<evidence type="ECO:0000256" key="1">
    <source>
        <dbReference type="SAM" id="Phobius"/>
    </source>
</evidence>
<feature type="transmembrane region" description="Helical" evidence="1">
    <location>
        <begin position="177"/>
        <end position="196"/>
    </location>
</feature>
<dbReference type="RefSeq" id="WP_036649049.1">
    <property type="nucleotide sequence ID" value="NZ_JQCR01000002.1"/>
</dbReference>
<dbReference type="Pfam" id="PF00989">
    <property type="entry name" value="PAS"/>
    <property type="match status" value="1"/>
</dbReference>
<dbReference type="CDD" id="cd00130">
    <property type="entry name" value="PAS"/>
    <property type="match status" value="1"/>
</dbReference>
<feature type="transmembrane region" description="Helical" evidence="1">
    <location>
        <begin position="6"/>
        <end position="26"/>
    </location>
</feature>
<dbReference type="InterPro" id="IPR029787">
    <property type="entry name" value="Nucleotide_cyclase"/>
</dbReference>
<dbReference type="PANTHER" id="PTHR44757:SF2">
    <property type="entry name" value="BIOFILM ARCHITECTURE MAINTENANCE PROTEIN MBAA"/>
    <property type="match status" value="1"/>
</dbReference>
<feature type="transmembrane region" description="Helical" evidence="1">
    <location>
        <begin position="33"/>
        <end position="51"/>
    </location>
</feature>
<dbReference type="Proteomes" id="UP000029734">
    <property type="component" value="Unassembled WGS sequence"/>
</dbReference>
<feature type="domain" description="GGDEF" evidence="3">
    <location>
        <begin position="383"/>
        <end position="511"/>
    </location>
</feature>
<dbReference type="AlphaFoldDB" id="A0A098M8C0"/>
<dbReference type="STRING" id="268407.PWYN_04985"/>
<dbReference type="eggNOG" id="COG2199">
    <property type="taxonomic scope" value="Bacteria"/>
</dbReference>
<proteinExistence type="predicted"/>